<sequence length="79" mass="8100">MTAHGGMIALVDAVAMKAGIRRTDDPQTGDIGIIRAPSWLGGKLTEIGAIKFGPVWACLGPAGVVGKKAECLAAWSVPQ</sequence>
<evidence type="ECO:0000313" key="2">
    <source>
        <dbReference type="Proteomes" id="UP000526625"/>
    </source>
</evidence>
<accession>A0ABR6R116</accession>
<gene>
    <name evidence="1" type="ORF">GGD45_003273</name>
</gene>
<dbReference type="EMBL" id="JACHBF010000008">
    <property type="protein sequence ID" value="MBB6492865.1"/>
    <property type="molecule type" value="Genomic_DNA"/>
</dbReference>
<organism evidence="1 2">
    <name type="scientific">Rhizobium tropici</name>
    <dbReference type="NCBI Taxonomy" id="398"/>
    <lineage>
        <taxon>Bacteria</taxon>
        <taxon>Pseudomonadati</taxon>
        <taxon>Pseudomonadota</taxon>
        <taxon>Alphaproteobacteria</taxon>
        <taxon>Hyphomicrobiales</taxon>
        <taxon>Rhizobiaceae</taxon>
        <taxon>Rhizobium/Agrobacterium group</taxon>
        <taxon>Rhizobium</taxon>
    </lineage>
</organism>
<proteinExistence type="predicted"/>
<protein>
    <submittedName>
        <fullName evidence="1">Uncharacterized protein</fullName>
    </submittedName>
</protein>
<reference evidence="1 2" key="1">
    <citation type="submission" date="2020-08" db="EMBL/GenBank/DDBJ databases">
        <title>Genomic Encyclopedia of Type Strains, Phase IV (KMG-V): Genome sequencing to study the core and pangenomes of soil and plant-associated prokaryotes.</title>
        <authorList>
            <person name="Whitman W."/>
        </authorList>
    </citation>
    <scope>NUCLEOTIDE SEQUENCE [LARGE SCALE GENOMIC DNA]</scope>
    <source>
        <strain evidence="1 2">SEMIA 4059</strain>
    </source>
</reference>
<keyword evidence="2" id="KW-1185">Reference proteome</keyword>
<comment type="caution">
    <text evidence="1">The sequence shown here is derived from an EMBL/GenBank/DDBJ whole genome shotgun (WGS) entry which is preliminary data.</text>
</comment>
<dbReference type="Proteomes" id="UP000526625">
    <property type="component" value="Unassembled WGS sequence"/>
</dbReference>
<evidence type="ECO:0000313" key="1">
    <source>
        <dbReference type="EMBL" id="MBB6492865.1"/>
    </source>
</evidence>
<name>A0ABR6R116_RHITR</name>